<evidence type="ECO:0000256" key="1">
    <source>
        <dbReference type="ARBA" id="ARBA00023015"/>
    </source>
</evidence>
<dbReference type="GO" id="GO:0003700">
    <property type="term" value="F:DNA-binding transcription factor activity"/>
    <property type="evidence" value="ECO:0007669"/>
    <property type="project" value="InterPro"/>
</dbReference>
<proteinExistence type="predicted"/>
<dbReference type="SMART" id="SM00342">
    <property type="entry name" value="HTH_ARAC"/>
    <property type="match status" value="1"/>
</dbReference>
<dbReference type="Proteomes" id="UP000248326">
    <property type="component" value="Unassembled WGS sequence"/>
</dbReference>
<dbReference type="Pfam" id="PF20240">
    <property type="entry name" value="DUF6597"/>
    <property type="match status" value="1"/>
</dbReference>
<keyword evidence="1" id="KW-0805">Transcription regulation</keyword>
<keyword evidence="7" id="KW-1185">Reference proteome</keyword>
<dbReference type="PANTHER" id="PTHR46796:SF15">
    <property type="entry name" value="BLL1074 PROTEIN"/>
    <property type="match status" value="1"/>
</dbReference>
<dbReference type="EMBL" id="QJSX01000007">
    <property type="protein sequence ID" value="PYE53843.1"/>
    <property type="molecule type" value="Genomic_DNA"/>
</dbReference>
<keyword evidence="3" id="KW-0804">Transcription</keyword>
<evidence type="ECO:0000313" key="6">
    <source>
        <dbReference type="EMBL" id="PYE53843.1"/>
    </source>
</evidence>
<dbReference type="InterPro" id="IPR018060">
    <property type="entry name" value="HTH_AraC"/>
</dbReference>
<dbReference type="InterPro" id="IPR050204">
    <property type="entry name" value="AraC_XylS_family_regulators"/>
</dbReference>
<sequence length="303" mass="32538">MSACTNGQNDGMVRRLILPPPALRSLVQVYWLMDEHLSQAEQHVFLPEQLAHLTFSSGRSWVIGAGGVLTLLPPATLEGLVTAPTRLFSEGAVRTLRAELYPWAARQLFGWSYPDAALDLLAGAAGSGAARTARAIQAALVARDDEAALALLSDWLLALASGRQAARAGRAWTAGEGVRAAVRLYHSGGQRRVAELASESELSPRTLERLFVQEVGVGAKTLARLIRFETAHNALAQGPQTPLVTLAHDLGFSDQAHLTREFRALGGLTPATFARLSDARNQKSAELDGSRHDPRVLLPPMPP</sequence>
<evidence type="ECO:0000256" key="3">
    <source>
        <dbReference type="ARBA" id="ARBA00023163"/>
    </source>
</evidence>
<dbReference type="SUPFAM" id="SSF46689">
    <property type="entry name" value="Homeodomain-like"/>
    <property type="match status" value="1"/>
</dbReference>
<organism evidence="6 7">
    <name type="scientific">Deinococcus yavapaiensis KR-236</name>
    <dbReference type="NCBI Taxonomy" id="694435"/>
    <lineage>
        <taxon>Bacteria</taxon>
        <taxon>Thermotogati</taxon>
        <taxon>Deinococcota</taxon>
        <taxon>Deinococci</taxon>
        <taxon>Deinococcales</taxon>
        <taxon>Deinococcaceae</taxon>
        <taxon>Deinococcus</taxon>
    </lineage>
</organism>
<accession>A0A318S6K0</accession>
<gene>
    <name evidence="6" type="ORF">DES52_107101</name>
</gene>
<dbReference type="Gene3D" id="1.10.10.60">
    <property type="entry name" value="Homeodomain-like"/>
    <property type="match status" value="1"/>
</dbReference>
<dbReference type="AlphaFoldDB" id="A0A318S6K0"/>
<dbReference type="GO" id="GO:0043565">
    <property type="term" value="F:sequence-specific DNA binding"/>
    <property type="evidence" value="ECO:0007669"/>
    <property type="project" value="InterPro"/>
</dbReference>
<evidence type="ECO:0000313" key="7">
    <source>
        <dbReference type="Proteomes" id="UP000248326"/>
    </source>
</evidence>
<reference evidence="6 7" key="1">
    <citation type="submission" date="2018-06" db="EMBL/GenBank/DDBJ databases">
        <title>Genomic Encyclopedia of Type Strains, Phase IV (KMG-IV): sequencing the most valuable type-strain genomes for metagenomic binning, comparative biology and taxonomic classification.</title>
        <authorList>
            <person name="Goeker M."/>
        </authorList>
    </citation>
    <scope>NUCLEOTIDE SEQUENCE [LARGE SCALE GENOMIC DNA]</scope>
    <source>
        <strain evidence="6 7">DSM 18048</strain>
    </source>
</reference>
<evidence type="ECO:0000256" key="4">
    <source>
        <dbReference type="SAM" id="MobiDB-lite"/>
    </source>
</evidence>
<evidence type="ECO:0000259" key="5">
    <source>
        <dbReference type="PROSITE" id="PS01124"/>
    </source>
</evidence>
<dbReference type="InterPro" id="IPR046532">
    <property type="entry name" value="DUF6597"/>
</dbReference>
<keyword evidence="2 6" id="KW-0238">DNA-binding</keyword>
<evidence type="ECO:0000256" key="2">
    <source>
        <dbReference type="ARBA" id="ARBA00023125"/>
    </source>
</evidence>
<feature type="domain" description="HTH araC/xylS-type" evidence="5">
    <location>
        <begin position="176"/>
        <end position="276"/>
    </location>
</feature>
<dbReference type="PROSITE" id="PS01124">
    <property type="entry name" value="HTH_ARAC_FAMILY_2"/>
    <property type="match status" value="1"/>
</dbReference>
<dbReference type="Pfam" id="PF12833">
    <property type="entry name" value="HTH_18"/>
    <property type="match status" value="1"/>
</dbReference>
<feature type="compositionally biased region" description="Basic and acidic residues" evidence="4">
    <location>
        <begin position="278"/>
        <end position="295"/>
    </location>
</feature>
<name>A0A318S6K0_9DEIO</name>
<feature type="region of interest" description="Disordered" evidence="4">
    <location>
        <begin position="278"/>
        <end position="303"/>
    </location>
</feature>
<protein>
    <submittedName>
        <fullName evidence="6">AraC-like DNA-binding protein</fullName>
    </submittedName>
</protein>
<dbReference type="InterPro" id="IPR009057">
    <property type="entry name" value="Homeodomain-like_sf"/>
</dbReference>
<comment type="caution">
    <text evidence="6">The sequence shown here is derived from an EMBL/GenBank/DDBJ whole genome shotgun (WGS) entry which is preliminary data.</text>
</comment>
<dbReference type="PANTHER" id="PTHR46796">
    <property type="entry name" value="HTH-TYPE TRANSCRIPTIONAL ACTIVATOR RHAS-RELATED"/>
    <property type="match status" value="1"/>
</dbReference>